<sequence length="365" mass="43338">NTQSTQIKKDYLKDGYHFPKHLCNSESFNESKMDAVFKGSIMPIYKHQLGYCRVYKGGSTFWRRLLYCLDKDLKVSPFSIKPQDENRKYRRTYAINSLNWIYNMLRVKKSFMFTRNPYSRILSAYIDKLFSPNPYFWKTLGVNIMKTIRKRTSCGSDVTFRDLVEYITQTPIEHLDDHFIPISSICRPCKVQYSYIGKMEYFLNDTLNIFNKFGINSTYYITHNFSELYEYDAIYDTVQAVIAFRQQSDGCMNRYTGLNRIWRKLQTRGIISENYFLPLNKKESQNISSSQLMTLILKTNKISKKEDLLLQKRKMFVDAYNTIPIDTMYKLQTVYKNDFKLFGYDAFPDSLFGQRSKIKTDMFMP</sequence>
<dbReference type="OrthoDB" id="6117100at2759"/>
<keyword evidence="9" id="KW-0119">Carbohydrate metabolism</keyword>
<keyword evidence="5" id="KW-1133">Transmembrane helix</keyword>
<name>A0A8B6G6X6_MYTGA</name>
<comment type="subcellular location">
    <subcellularLocation>
        <location evidence="1 9">Golgi apparatus membrane</location>
        <topology evidence="1 9">Single-pass type II membrane protein</topology>
    </subcellularLocation>
</comment>
<evidence type="ECO:0000256" key="9">
    <source>
        <dbReference type="RuleBase" id="RU364020"/>
    </source>
</evidence>
<evidence type="ECO:0000256" key="1">
    <source>
        <dbReference type="ARBA" id="ARBA00004323"/>
    </source>
</evidence>
<keyword evidence="3 9" id="KW-0808">Transferase</keyword>
<comment type="similarity">
    <text evidence="2 9">Belongs to the sulfotransferase 2 family.</text>
</comment>
<dbReference type="AlphaFoldDB" id="A0A8B6G6X6"/>
<dbReference type="PANTHER" id="PTHR12137:SF54">
    <property type="entry name" value="CARBOHYDRATE SULFOTRANSFERASE"/>
    <property type="match status" value="1"/>
</dbReference>
<evidence type="ECO:0000256" key="3">
    <source>
        <dbReference type="ARBA" id="ARBA00022679"/>
    </source>
</evidence>
<evidence type="ECO:0000256" key="8">
    <source>
        <dbReference type="ARBA" id="ARBA00023180"/>
    </source>
</evidence>
<dbReference type="GO" id="GO:0008146">
    <property type="term" value="F:sulfotransferase activity"/>
    <property type="evidence" value="ECO:0007669"/>
    <property type="project" value="InterPro"/>
</dbReference>
<evidence type="ECO:0000256" key="2">
    <source>
        <dbReference type="ARBA" id="ARBA00006339"/>
    </source>
</evidence>
<feature type="non-terminal residue" evidence="10">
    <location>
        <position position="1"/>
    </location>
</feature>
<dbReference type="EC" id="2.8.2.-" evidence="9"/>
<dbReference type="EMBL" id="UYJE01007974">
    <property type="protein sequence ID" value="VDI59683.1"/>
    <property type="molecule type" value="Genomic_DNA"/>
</dbReference>
<keyword evidence="6 9" id="KW-0333">Golgi apparatus</keyword>
<keyword evidence="11" id="KW-1185">Reference proteome</keyword>
<evidence type="ECO:0000256" key="4">
    <source>
        <dbReference type="ARBA" id="ARBA00022692"/>
    </source>
</evidence>
<reference evidence="10" key="1">
    <citation type="submission" date="2018-11" db="EMBL/GenBank/DDBJ databases">
        <authorList>
            <person name="Alioto T."/>
            <person name="Alioto T."/>
        </authorList>
    </citation>
    <scope>NUCLEOTIDE SEQUENCE</scope>
</reference>
<protein>
    <recommendedName>
        <fullName evidence="9">Carbohydrate sulfotransferase</fullName>
        <ecNumber evidence="9">2.8.2.-</ecNumber>
    </recommendedName>
</protein>
<evidence type="ECO:0000313" key="10">
    <source>
        <dbReference type="EMBL" id="VDI59683.1"/>
    </source>
</evidence>
<keyword evidence="7" id="KW-0472">Membrane</keyword>
<organism evidence="10 11">
    <name type="scientific">Mytilus galloprovincialis</name>
    <name type="common">Mediterranean mussel</name>
    <dbReference type="NCBI Taxonomy" id="29158"/>
    <lineage>
        <taxon>Eukaryota</taxon>
        <taxon>Metazoa</taxon>
        <taxon>Spiralia</taxon>
        <taxon>Lophotrochozoa</taxon>
        <taxon>Mollusca</taxon>
        <taxon>Bivalvia</taxon>
        <taxon>Autobranchia</taxon>
        <taxon>Pteriomorphia</taxon>
        <taxon>Mytilida</taxon>
        <taxon>Mytiloidea</taxon>
        <taxon>Mytilidae</taxon>
        <taxon>Mytilinae</taxon>
        <taxon>Mytilus</taxon>
    </lineage>
</organism>
<evidence type="ECO:0000256" key="5">
    <source>
        <dbReference type="ARBA" id="ARBA00022989"/>
    </source>
</evidence>
<keyword evidence="9" id="KW-0735">Signal-anchor</keyword>
<keyword evidence="8 9" id="KW-0325">Glycoprotein</keyword>
<gene>
    <name evidence="10" type="ORF">MGAL_10B003034</name>
</gene>
<dbReference type="GO" id="GO:0000139">
    <property type="term" value="C:Golgi membrane"/>
    <property type="evidence" value="ECO:0007669"/>
    <property type="project" value="UniProtKB-SubCell"/>
</dbReference>
<dbReference type="Pfam" id="PF03567">
    <property type="entry name" value="Sulfotransfer_2"/>
    <property type="match status" value="1"/>
</dbReference>
<dbReference type="InterPro" id="IPR018011">
    <property type="entry name" value="Carb_sulfotrans_8-10"/>
</dbReference>
<dbReference type="PANTHER" id="PTHR12137">
    <property type="entry name" value="CARBOHYDRATE SULFOTRANSFERASE"/>
    <property type="match status" value="1"/>
</dbReference>
<comment type="caution">
    <text evidence="10">The sequence shown here is derived from an EMBL/GenBank/DDBJ whole genome shotgun (WGS) entry which is preliminary data.</text>
</comment>
<dbReference type="InterPro" id="IPR005331">
    <property type="entry name" value="Sulfotransferase"/>
</dbReference>
<proteinExistence type="inferred from homology"/>
<keyword evidence="4" id="KW-0812">Transmembrane</keyword>
<evidence type="ECO:0000256" key="6">
    <source>
        <dbReference type="ARBA" id="ARBA00023034"/>
    </source>
</evidence>
<evidence type="ECO:0000256" key="7">
    <source>
        <dbReference type="ARBA" id="ARBA00023136"/>
    </source>
</evidence>
<dbReference type="Proteomes" id="UP000596742">
    <property type="component" value="Unassembled WGS sequence"/>
</dbReference>
<dbReference type="GO" id="GO:0016051">
    <property type="term" value="P:carbohydrate biosynthetic process"/>
    <property type="evidence" value="ECO:0007669"/>
    <property type="project" value="InterPro"/>
</dbReference>
<accession>A0A8B6G6X6</accession>
<evidence type="ECO:0000313" key="11">
    <source>
        <dbReference type="Proteomes" id="UP000596742"/>
    </source>
</evidence>